<keyword evidence="4 7" id="KW-0547">Nucleotide-binding</keyword>
<evidence type="ECO:0000313" key="10">
    <source>
        <dbReference type="Proteomes" id="UP001226434"/>
    </source>
</evidence>
<gene>
    <name evidence="7 9" type="primary">gatA</name>
    <name evidence="9" type="ORF">QJ048_10655</name>
</gene>
<evidence type="ECO:0000256" key="2">
    <source>
        <dbReference type="ARBA" id="ARBA00014428"/>
    </source>
</evidence>
<keyword evidence="6 7" id="KW-0648">Protein biosynthesis</keyword>
<dbReference type="Pfam" id="PF01425">
    <property type="entry name" value="Amidase"/>
    <property type="match status" value="1"/>
</dbReference>
<evidence type="ECO:0000256" key="1">
    <source>
        <dbReference type="ARBA" id="ARBA00011123"/>
    </source>
</evidence>
<keyword evidence="10" id="KW-1185">Reference proteome</keyword>
<comment type="catalytic activity">
    <reaction evidence="7">
        <text>L-glutamyl-tRNA(Gln) + L-glutamine + ATP + H2O = L-glutaminyl-tRNA(Gln) + L-glutamate + ADP + phosphate + H(+)</text>
        <dbReference type="Rhea" id="RHEA:17521"/>
        <dbReference type="Rhea" id="RHEA-COMP:9681"/>
        <dbReference type="Rhea" id="RHEA-COMP:9684"/>
        <dbReference type="ChEBI" id="CHEBI:15377"/>
        <dbReference type="ChEBI" id="CHEBI:15378"/>
        <dbReference type="ChEBI" id="CHEBI:29985"/>
        <dbReference type="ChEBI" id="CHEBI:30616"/>
        <dbReference type="ChEBI" id="CHEBI:43474"/>
        <dbReference type="ChEBI" id="CHEBI:58359"/>
        <dbReference type="ChEBI" id="CHEBI:78520"/>
        <dbReference type="ChEBI" id="CHEBI:78521"/>
        <dbReference type="ChEBI" id="CHEBI:456216"/>
        <dbReference type="EC" id="6.3.5.7"/>
    </reaction>
</comment>
<dbReference type="InterPro" id="IPR036928">
    <property type="entry name" value="AS_sf"/>
</dbReference>
<evidence type="ECO:0000256" key="3">
    <source>
        <dbReference type="ARBA" id="ARBA00022598"/>
    </source>
</evidence>
<dbReference type="HAMAP" id="MF_00120">
    <property type="entry name" value="GatA"/>
    <property type="match status" value="1"/>
</dbReference>
<evidence type="ECO:0000256" key="4">
    <source>
        <dbReference type="ARBA" id="ARBA00022741"/>
    </source>
</evidence>
<keyword evidence="3 7" id="KW-0436">Ligase</keyword>
<reference evidence="9 10" key="1">
    <citation type="submission" date="2023-05" db="EMBL/GenBank/DDBJ databases">
        <title>Genome sequence of Pinibacter sp. MAH-24.</title>
        <authorList>
            <person name="Huq M.A."/>
        </authorList>
    </citation>
    <scope>NUCLEOTIDE SEQUENCE [LARGE SCALE GENOMIC DNA]</scope>
    <source>
        <strain evidence="9 10">MAH-24</strain>
    </source>
</reference>
<feature type="active site" description="Charge relay system" evidence="7">
    <location>
        <position position="138"/>
    </location>
</feature>
<evidence type="ECO:0000256" key="5">
    <source>
        <dbReference type="ARBA" id="ARBA00022840"/>
    </source>
</evidence>
<keyword evidence="5 7" id="KW-0067">ATP-binding</keyword>
<evidence type="ECO:0000256" key="6">
    <source>
        <dbReference type="ARBA" id="ARBA00022917"/>
    </source>
</evidence>
<evidence type="ECO:0000259" key="8">
    <source>
        <dbReference type="Pfam" id="PF01425"/>
    </source>
</evidence>
<dbReference type="InterPro" id="IPR004412">
    <property type="entry name" value="GatA"/>
</dbReference>
<dbReference type="SUPFAM" id="SSF75304">
    <property type="entry name" value="Amidase signature (AS) enzymes"/>
    <property type="match status" value="1"/>
</dbReference>
<comment type="function">
    <text evidence="7">Allows the formation of correctly charged Gln-tRNA(Gln) through the transamidation of misacylated Glu-tRNA(Gln) in organisms which lack glutaminyl-tRNA synthetase. The reaction takes place in the presence of glutamine and ATP through an activated gamma-phospho-Glu-tRNA(Gln).</text>
</comment>
<dbReference type="Gene3D" id="3.90.1300.10">
    <property type="entry name" value="Amidase signature (AS) domain"/>
    <property type="match status" value="1"/>
</dbReference>
<feature type="active site" description="Acyl-ester intermediate" evidence="7">
    <location>
        <position position="162"/>
    </location>
</feature>
<evidence type="ECO:0000313" key="9">
    <source>
        <dbReference type="EMBL" id="MDI3320235.1"/>
    </source>
</evidence>
<dbReference type="PANTHER" id="PTHR11895">
    <property type="entry name" value="TRANSAMIDASE"/>
    <property type="match status" value="1"/>
</dbReference>
<comment type="similarity">
    <text evidence="7">Belongs to the amidase family. GatA subfamily.</text>
</comment>
<dbReference type="EMBL" id="JASBRG010000006">
    <property type="protein sequence ID" value="MDI3320235.1"/>
    <property type="molecule type" value="Genomic_DNA"/>
</dbReference>
<accession>A0ABT6RCW9</accession>
<dbReference type="InterPro" id="IPR023631">
    <property type="entry name" value="Amidase_dom"/>
</dbReference>
<comment type="caution">
    <text evidence="9">The sequence shown here is derived from an EMBL/GenBank/DDBJ whole genome shotgun (WGS) entry which is preliminary data.</text>
</comment>
<dbReference type="EC" id="6.3.5.7" evidence="7"/>
<dbReference type="Proteomes" id="UP001226434">
    <property type="component" value="Unassembled WGS sequence"/>
</dbReference>
<protein>
    <recommendedName>
        <fullName evidence="2 7">Glutamyl-tRNA(Gln) amidotransferase subunit A</fullName>
        <shortName evidence="7">Glu-ADT subunit A</shortName>
        <ecNumber evidence="7">6.3.5.7</ecNumber>
    </recommendedName>
</protein>
<proteinExistence type="inferred from homology"/>
<name>A0ABT6RCW9_9BACT</name>
<dbReference type="PANTHER" id="PTHR11895:SF151">
    <property type="entry name" value="GLUTAMYL-TRNA(GLN) AMIDOTRANSFERASE SUBUNIT A"/>
    <property type="match status" value="1"/>
</dbReference>
<organism evidence="9 10">
    <name type="scientific">Pinibacter soli</name>
    <dbReference type="NCBI Taxonomy" id="3044211"/>
    <lineage>
        <taxon>Bacteria</taxon>
        <taxon>Pseudomonadati</taxon>
        <taxon>Bacteroidota</taxon>
        <taxon>Chitinophagia</taxon>
        <taxon>Chitinophagales</taxon>
        <taxon>Chitinophagaceae</taxon>
        <taxon>Pinibacter</taxon>
    </lineage>
</organism>
<sequence>MNNSTTCLQAVEFYLQQIEAKRNLNAYVDVYAEEALQKAKELDEKRRSGEPLKKLHGVVIGIKDVICYKGHEVTAASHILEGFTATYNATAVERLLAEDAIIIGSLNCDEFAMGSSNENSFYGATLNAIDESRVPGGSSGGSAVAVQADLCMVSLGSDTGGSVRQPADFCGIVGLKPTYGRISRYGLIAYASSFDQIGIFAKNIPDIALTLEIMAGADDFDSTVSLEKVESYSSLVQDSKPLRIAYFKDAIDHPSLDEEMENAMKSYLNGLSEKGHLVTGIDFDFLEYIVPAYYVLTTAEASSNLSRFDGVRYGYRVNDENIDLTSFYSQSRSQGFGKEVKRRIMLGTFVLSAGYFDAYFTQAQKVRKQLYDQTQLIFRDFDVIILPTVPSPAFKFGEKSGDPTAMYLADIYTVYANLVGIPAISLPVFTHSNGMPFGVQAMTNQFCELSLLQFSHQVMQQ</sequence>
<feature type="domain" description="Amidase" evidence="8">
    <location>
        <begin position="10"/>
        <end position="452"/>
    </location>
</feature>
<feature type="active site" description="Charge relay system" evidence="7">
    <location>
        <position position="63"/>
    </location>
</feature>
<comment type="subunit">
    <text evidence="1 7">Heterotrimer of A, B and C subunits.</text>
</comment>
<dbReference type="NCBIfam" id="TIGR00132">
    <property type="entry name" value="gatA"/>
    <property type="match status" value="1"/>
</dbReference>
<evidence type="ECO:0000256" key="7">
    <source>
        <dbReference type="HAMAP-Rule" id="MF_00120"/>
    </source>
</evidence>
<dbReference type="RefSeq" id="WP_282334332.1">
    <property type="nucleotide sequence ID" value="NZ_JASBRG010000006.1"/>
</dbReference>
<dbReference type="InterPro" id="IPR000120">
    <property type="entry name" value="Amidase"/>
</dbReference>